<protein>
    <submittedName>
        <fullName evidence="1">SMI1/KNR4 family protein</fullName>
    </submittedName>
</protein>
<evidence type="ECO:0000313" key="1">
    <source>
        <dbReference type="EMBL" id="MFC5753113.1"/>
    </source>
</evidence>
<dbReference type="RefSeq" id="WP_378289797.1">
    <property type="nucleotide sequence ID" value="NZ_JBHSON010000103.1"/>
</dbReference>
<accession>A0ABW1AF09</accession>
<organism evidence="1 2">
    <name type="scientific">Actinomadura rugatobispora</name>
    <dbReference type="NCBI Taxonomy" id="1994"/>
    <lineage>
        <taxon>Bacteria</taxon>
        <taxon>Bacillati</taxon>
        <taxon>Actinomycetota</taxon>
        <taxon>Actinomycetes</taxon>
        <taxon>Streptosporangiales</taxon>
        <taxon>Thermomonosporaceae</taxon>
        <taxon>Actinomadura</taxon>
    </lineage>
</organism>
<dbReference type="Proteomes" id="UP001596074">
    <property type="component" value="Unassembled WGS sequence"/>
</dbReference>
<comment type="caution">
    <text evidence="1">The sequence shown here is derived from an EMBL/GenBank/DDBJ whole genome shotgun (WGS) entry which is preliminary data.</text>
</comment>
<dbReference type="InterPro" id="IPR037883">
    <property type="entry name" value="Knr4/Smi1-like_sf"/>
</dbReference>
<keyword evidence="2" id="KW-1185">Reference proteome</keyword>
<sequence length="277" mass="30605">MTDLERLLALVPPPAAPVDPHADWTRVEDALGLVLPREFTEIARRYGRGTFCDEFSCCAPEEMIEENPGRLEDLRLILGDAGEDCPHPVHPEPGGLVLWGSDSIGGTLAWLTEPAESPEHWQTVYWTRDDEFEYPEGGVAAVLMGLIENRRENGADVGAPWFTPYRKDVHVYLQLTEAEGAPPYEERLRILRRSLAPTSDRGGFAGAGGARQDHFAAADDQWTLTYETAYGHQIRVAYPPGADTRVRDALLAAIDAMGCRVKGVLPVHGTAHWPELE</sequence>
<proteinExistence type="predicted"/>
<evidence type="ECO:0000313" key="2">
    <source>
        <dbReference type="Proteomes" id="UP001596074"/>
    </source>
</evidence>
<reference evidence="2" key="1">
    <citation type="journal article" date="2019" name="Int. J. Syst. Evol. Microbiol.">
        <title>The Global Catalogue of Microorganisms (GCM) 10K type strain sequencing project: providing services to taxonomists for standard genome sequencing and annotation.</title>
        <authorList>
            <consortium name="The Broad Institute Genomics Platform"/>
            <consortium name="The Broad Institute Genome Sequencing Center for Infectious Disease"/>
            <person name="Wu L."/>
            <person name="Ma J."/>
        </authorList>
    </citation>
    <scope>NUCLEOTIDE SEQUENCE [LARGE SCALE GENOMIC DNA]</scope>
    <source>
        <strain evidence="2">KCTC 42087</strain>
    </source>
</reference>
<gene>
    <name evidence="1" type="ORF">ACFPZN_46505</name>
</gene>
<dbReference type="EMBL" id="JBHSON010000103">
    <property type="protein sequence ID" value="MFC5753113.1"/>
    <property type="molecule type" value="Genomic_DNA"/>
</dbReference>
<dbReference type="SUPFAM" id="SSF160631">
    <property type="entry name" value="SMI1/KNR4-like"/>
    <property type="match status" value="1"/>
</dbReference>
<name>A0ABW1AF09_9ACTN</name>